<dbReference type="AlphaFoldDB" id="A0AAU7QIJ4"/>
<gene>
    <name evidence="2" type="ORF">ABNK63_13560</name>
</gene>
<proteinExistence type="predicted"/>
<name>A0AAU7QIJ4_9GAMM</name>
<dbReference type="InterPro" id="IPR008490">
    <property type="entry name" value="Transposase_InsH_N"/>
</dbReference>
<dbReference type="Pfam" id="PF05598">
    <property type="entry name" value="DUF772"/>
    <property type="match status" value="1"/>
</dbReference>
<sequence>MARYKHIDMSPRLLPVDLQAQLVPGSFAHTLHHVVDQLDLSAFDAHYRNDESGAPAHAPMMLLKAVLLAYSQGMVSSRSIERACRDNVLFIALTGDAKPHFTTIADFVSRSRDAIAAVFAQVLTLLDGEGLIGREPAGVPDASSHFPHPCGSCSPSMA</sequence>
<evidence type="ECO:0000313" key="2">
    <source>
        <dbReference type="EMBL" id="XBS89411.1"/>
    </source>
</evidence>
<dbReference type="EMBL" id="CP157948">
    <property type="protein sequence ID" value="XBS89411.1"/>
    <property type="molecule type" value="Genomic_DNA"/>
</dbReference>
<dbReference type="RefSeq" id="WP_350015924.1">
    <property type="nucleotide sequence ID" value="NZ_CP157948.1"/>
</dbReference>
<protein>
    <submittedName>
        <fullName evidence="2">Transposase</fullName>
    </submittedName>
</protein>
<organism evidence="2">
    <name type="scientific">Rhodanobacter sp. IGA1.0</name>
    <dbReference type="NCBI Taxonomy" id="3158582"/>
    <lineage>
        <taxon>Bacteria</taxon>
        <taxon>Pseudomonadati</taxon>
        <taxon>Pseudomonadota</taxon>
        <taxon>Gammaproteobacteria</taxon>
        <taxon>Lysobacterales</taxon>
        <taxon>Rhodanobacteraceae</taxon>
        <taxon>Rhodanobacter</taxon>
    </lineage>
</organism>
<evidence type="ECO:0000259" key="1">
    <source>
        <dbReference type="Pfam" id="PF05598"/>
    </source>
</evidence>
<reference evidence="2" key="1">
    <citation type="submission" date="2024-06" db="EMBL/GenBank/DDBJ databases">
        <authorList>
            <person name="Sun Y."/>
        </authorList>
    </citation>
    <scope>NUCLEOTIDE SEQUENCE</scope>
    <source>
        <strain evidence="2">IGA1.0</strain>
    </source>
</reference>
<dbReference type="PANTHER" id="PTHR33408">
    <property type="entry name" value="TRANSPOSASE"/>
    <property type="match status" value="1"/>
</dbReference>
<accession>A0AAU7QIJ4</accession>
<feature type="domain" description="Transposase InsH N-terminal" evidence="1">
    <location>
        <begin position="19"/>
        <end position="110"/>
    </location>
</feature>